<keyword evidence="3" id="KW-1185">Reference proteome</keyword>
<feature type="region of interest" description="Disordered" evidence="1">
    <location>
        <begin position="31"/>
        <end position="63"/>
    </location>
</feature>
<dbReference type="OrthoDB" id="5402659at2759"/>
<evidence type="ECO:0000313" key="3">
    <source>
        <dbReference type="Proteomes" id="UP000246991"/>
    </source>
</evidence>
<name>A0A317SN96_9PEZI</name>
<proteinExistence type="predicted"/>
<accession>A0A317SN96</accession>
<dbReference type="Proteomes" id="UP000246991">
    <property type="component" value="Unassembled WGS sequence"/>
</dbReference>
<reference evidence="2 3" key="1">
    <citation type="submission" date="2018-03" db="EMBL/GenBank/DDBJ databases">
        <title>Genomes of Pezizomycetes fungi and the evolution of truffles.</title>
        <authorList>
            <person name="Murat C."/>
            <person name="Payen T."/>
            <person name="Noel B."/>
            <person name="Kuo A."/>
            <person name="Martin F.M."/>
        </authorList>
    </citation>
    <scope>NUCLEOTIDE SEQUENCE [LARGE SCALE GENOMIC DNA]</scope>
    <source>
        <strain evidence="2">091103-1</strain>
    </source>
</reference>
<evidence type="ECO:0000256" key="1">
    <source>
        <dbReference type="SAM" id="MobiDB-lite"/>
    </source>
</evidence>
<organism evidence="2 3">
    <name type="scientific">Tuber magnatum</name>
    <name type="common">white Piedmont truffle</name>
    <dbReference type="NCBI Taxonomy" id="42249"/>
    <lineage>
        <taxon>Eukaryota</taxon>
        <taxon>Fungi</taxon>
        <taxon>Dikarya</taxon>
        <taxon>Ascomycota</taxon>
        <taxon>Pezizomycotina</taxon>
        <taxon>Pezizomycetes</taxon>
        <taxon>Pezizales</taxon>
        <taxon>Tuberaceae</taxon>
        <taxon>Tuber</taxon>
    </lineage>
</organism>
<gene>
    <name evidence="2" type="ORF">C7212DRAFT_321799</name>
</gene>
<dbReference type="EMBL" id="PYWC01000041">
    <property type="protein sequence ID" value="PWW75909.1"/>
    <property type="molecule type" value="Genomic_DNA"/>
</dbReference>
<sequence length="121" mass="13775">MLRLSRQARISSPTLVYQHIWFRKFGDGFTPDGTGHDDKPNDTASESVEPKAGPNRGGSRSDLWWDRMNRLDDKIDGVIKDHGDFKVDVTRAIRNLGYELGQSINNLQSEMHKEFADIKSD</sequence>
<comment type="caution">
    <text evidence="2">The sequence shown here is derived from an EMBL/GenBank/DDBJ whole genome shotgun (WGS) entry which is preliminary data.</text>
</comment>
<evidence type="ECO:0000313" key="2">
    <source>
        <dbReference type="EMBL" id="PWW75909.1"/>
    </source>
</evidence>
<dbReference type="AlphaFoldDB" id="A0A317SN96"/>
<protein>
    <submittedName>
        <fullName evidence="2">Uncharacterized protein</fullName>
    </submittedName>
</protein>